<name>A0A811S3X5_9POAL</name>
<evidence type="ECO:0000256" key="3">
    <source>
        <dbReference type="ARBA" id="ARBA00022664"/>
    </source>
</evidence>
<proteinExistence type="inferred from homology"/>
<feature type="domain" description="Pre-mRNA-splicing factor Syf1-like N-terminal HAT-repeats" evidence="8">
    <location>
        <begin position="1"/>
        <end position="73"/>
    </location>
</feature>
<dbReference type="InterPro" id="IPR045075">
    <property type="entry name" value="Syf1-like"/>
</dbReference>
<accession>A0A811S3X5</accession>
<comment type="caution">
    <text evidence="9">The sequence shown here is derived from an EMBL/GenBank/DDBJ whole genome shotgun (WGS) entry which is preliminary data.</text>
</comment>
<dbReference type="Pfam" id="PF23220">
    <property type="entry name" value="HAT_Syf1_M"/>
    <property type="match status" value="1"/>
</dbReference>
<gene>
    <name evidence="9" type="ORF">NCGR_LOCUS61205</name>
</gene>
<sequence>MSRMPRIWHMYASALLDQRLLTRARQALDRALHALPVTQHHRVWPLVLRLAYISDCPAVTAVRLRRRYLQFDPVYAEEFIAYLVSAGRFREVAEQLAAAISDDGFCSAKGTTKRQLLLDLCDLVAKHPDDVAGMPVEAILRSAVCKFPEEYGVLWTTLAGHYVRKGIHNKTRDVLEEATVAATTVKDFRLVFEYVLPALRACRGCRGA</sequence>
<keyword evidence="10" id="KW-1185">Reference proteome</keyword>
<dbReference type="GO" id="GO:0071014">
    <property type="term" value="C:post-mRNA release spliceosomal complex"/>
    <property type="evidence" value="ECO:0007669"/>
    <property type="project" value="TreeGrafter"/>
</dbReference>
<reference evidence="9" key="1">
    <citation type="submission" date="2020-10" db="EMBL/GenBank/DDBJ databases">
        <authorList>
            <person name="Han B."/>
            <person name="Lu T."/>
            <person name="Zhao Q."/>
            <person name="Huang X."/>
            <person name="Zhao Y."/>
        </authorList>
    </citation>
    <scope>NUCLEOTIDE SEQUENCE</scope>
</reference>
<dbReference type="Proteomes" id="UP000604825">
    <property type="component" value="Unassembled WGS sequence"/>
</dbReference>
<keyword evidence="6" id="KW-0539">Nucleus</keyword>
<dbReference type="AlphaFoldDB" id="A0A811S3X5"/>
<dbReference type="GO" id="GO:0071007">
    <property type="term" value="C:U2-type catalytic step 2 spliceosome"/>
    <property type="evidence" value="ECO:0007669"/>
    <property type="project" value="TreeGrafter"/>
</dbReference>
<evidence type="ECO:0000259" key="8">
    <source>
        <dbReference type="Pfam" id="PF23233"/>
    </source>
</evidence>
<dbReference type="InterPro" id="IPR056350">
    <property type="entry name" value="HAT_Syf1_central"/>
</dbReference>
<dbReference type="InterPro" id="IPR055433">
    <property type="entry name" value="HAT_Syf1-like_N"/>
</dbReference>
<keyword evidence="3" id="KW-0507">mRNA processing</keyword>
<evidence type="ECO:0000313" key="9">
    <source>
        <dbReference type="EMBL" id="CAD6337107.1"/>
    </source>
</evidence>
<keyword evidence="5" id="KW-0508">mRNA splicing</keyword>
<dbReference type="EMBL" id="CAJGYO010000018">
    <property type="protein sequence ID" value="CAD6337107.1"/>
    <property type="molecule type" value="Genomic_DNA"/>
</dbReference>
<dbReference type="OrthoDB" id="10067343at2759"/>
<evidence type="ECO:0000256" key="6">
    <source>
        <dbReference type="ARBA" id="ARBA00023242"/>
    </source>
</evidence>
<dbReference type="Gene3D" id="1.25.40.10">
    <property type="entry name" value="Tetratricopeptide repeat domain"/>
    <property type="match status" value="1"/>
</dbReference>
<evidence type="ECO:0000313" key="10">
    <source>
        <dbReference type="Proteomes" id="UP000604825"/>
    </source>
</evidence>
<feature type="domain" description="Pre-mRNA-splicing factor SYF1 central HAT repeats" evidence="7">
    <location>
        <begin position="77"/>
        <end position="193"/>
    </location>
</feature>
<evidence type="ECO:0000256" key="5">
    <source>
        <dbReference type="ARBA" id="ARBA00023187"/>
    </source>
</evidence>
<dbReference type="Pfam" id="PF23233">
    <property type="entry name" value="HAT_Syf1_CNRKL1_N"/>
    <property type="match status" value="1"/>
</dbReference>
<protein>
    <submittedName>
        <fullName evidence="9">Uncharacterized protein</fullName>
    </submittedName>
</protein>
<dbReference type="PANTHER" id="PTHR11246:SF19">
    <property type="entry name" value="OS06G0235800 PROTEIN"/>
    <property type="match status" value="1"/>
</dbReference>
<keyword evidence="4" id="KW-0677">Repeat</keyword>
<dbReference type="GO" id="GO:0000349">
    <property type="term" value="P:generation of catalytic spliceosome for first transesterification step"/>
    <property type="evidence" value="ECO:0007669"/>
    <property type="project" value="TreeGrafter"/>
</dbReference>
<comment type="subcellular location">
    <subcellularLocation>
        <location evidence="1">Nucleus</location>
    </subcellularLocation>
</comment>
<evidence type="ECO:0000259" key="7">
    <source>
        <dbReference type="Pfam" id="PF23220"/>
    </source>
</evidence>
<evidence type="ECO:0000256" key="1">
    <source>
        <dbReference type="ARBA" id="ARBA00004123"/>
    </source>
</evidence>
<comment type="similarity">
    <text evidence="2">Belongs to the crooked-neck family.</text>
</comment>
<evidence type="ECO:0000256" key="2">
    <source>
        <dbReference type="ARBA" id="ARBA00008644"/>
    </source>
</evidence>
<dbReference type="GO" id="GO:0000974">
    <property type="term" value="C:Prp19 complex"/>
    <property type="evidence" value="ECO:0007669"/>
    <property type="project" value="TreeGrafter"/>
</dbReference>
<dbReference type="PANTHER" id="PTHR11246">
    <property type="entry name" value="PRE-MRNA SPLICING FACTOR"/>
    <property type="match status" value="1"/>
</dbReference>
<dbReference type="InterPro" id="IPR011990">
    <property type="entry name" value="TPR-like_helical_dom_sf"/>
</dbReference>
<organism evidence="9 10">
    <name type="scientific">Miscanthus lutarioriparius</name>
    <dbReference type="NCBI Taxonomy" id="422564"/>
    <lineage>
        <taxon>Eukaryota</taxon>
        <taxon>Viridiplantae</taxon>
        <taxon>Streptophyta</taxon>
        <taxon>Embryophyta</taxon>
        <taxon>Tracheophyta</taxon>
        <taxon>Spermatophyta</taxon>
        <taxon>Magnoliopsida</taxon>
        <taxon>Liliopsida</taxon>
        <taxon>Poales</taxon>
        <taxon>Poaceae</taxon>
        <taxon>PACMAD clade</taxon>
        <taxon>Panicoideae</taxon>
        <taxon>Andropogonodae</taxon>
        <taxon>Andropogoneae</taxon>
        <taxon>Saccharinae</taxon>
        <taxon>Miscanthus</taxon>
    </lineage>
</organism>
<evidence type="ECO:0000256" key="4">
    <source>
        <dbReference type="ARBA" id="ARBA00022737"/>
    </source>
</evidence>